<protein>
    <recommendedName>
        <fullName evidence="3">Transposase (Putative), gypsy type</fullName>
    </recommendedName>
</protein>
<dbReference type="EMBL" id="BKCJ010000795">
    <property type="protein sequence ID" value="GEU36311.1"/>
    <property type="molecule type" value="Genomic_DNA"/>
</dbReference>
<evidence type="ECO:0000313" key="2">
    <source>
        <dbReference type="EMBL" id="GEU36311.1"/>
    </source>
</evidence>
<comment type="caution">
    <text evidence="2">The sequence shown here is derived from an EMBL/GenBank/DDBJ whole genome shotgun (WGS) entry which is preliminary data.</text>
</comment>
<proteinExistence type="predicted"/>
<dbReference type="AlphaFoldDB" id="A0A6L2JH41"/>
<sequence length="507" mass="56503">MDIFSFIHTPDPTKVRIVKRERNEEDELEASIEKLFDEGGSGNQTDQGKSARGGPNANIQLVVEAANNSVRMEIILTPWLNLISVLLDLRKEKFVEPSSFGAGSSSAGGTDPITGVFFDLTSSDFLVGSIRTIINPYTDLQKVYIPQWSVMNGSCLDDDRVCREMVDEFAPLKFFTYVHGMEHDQLFTDFNVRAACQISLSVEVRMRAEYNVKEKRRLESVVEIQDELLKARKEEIESLKAWMLLREKKAAKAIRLHAEASNFETMEKSLRDETNALRERNVILKKERNALDVKVHELEISFFGLQEKVTVYENCMEQLEKFQDDRIAAIGKAIEKGMQDGLSARITHGEEGRVLSDVDAYNPSAEVDYISALQQLQNVNFSLLLMVPIHHSPNQVVVGATSLSLTLDVSSARIRKIRENIANQRSALRDVFVPLVEPFFAAVLTGTEGTSDTAAVTADTTMVLSTIFASASIIAPISVDDYEVLGADDQAIPGENVASFPVLMMQN</sequence>
<reference evidence="2" key="1">
    <citation type="journal article" date="2019" name="Sci. Rep.">
        <title>Draft genome of Tanacetum cinerariifolium, the natural source of mosquito coil.</title>
        <authorList>
            <person name="Yamashiro T."/>
            <person name="Shiraishi A."/>
            <person name="Satake H."/>
            <person name="Nakayama K."/>
        </authorList>
    </citation>
    <scope>NUCLEOTIDE SEQUENCE</scope>
</reference>
<evidence type="ECO:0008006" key="3">
    <source>
        <dbReference type="Google" id="ProtNLM"/>
    </source>
</evidence>
<gene>
    <name evidence="2" type="ORF">Tci_008289</name>
</gene>
<accession>A0A6L2JH41</accession>
<name>A0A6L2JH41_TANCI</name>
<organism evidence="2">
    <name type="scientific">Tanacetum cinerariifolium</name>
    <name type="common">Dalmatian daisy</name>
    <name type="synonym">Chrysanthemum cinerariifolium</name>
    <dbReference type="NCBI Taxonomy" id="118510"/>
    <lineage>
        <taxon>Eukaryota</taxon>
        <taxon>Viridiplantae</taxon>
        <taxon>Streptophyta</taxon>
        <taxon>Embryophyta</taxon>
        <taxon>Tracheophyta</taxon>
        <taxon>Spermatophyta</taxon>
        <taxon>Magnoliopsida</taxon>
        <taxon>eudicotyledons</taxon>
        <taxon>Gunneridae</taxon>
        <taxon>Pentapetalae</taxon>
        <taxon>asterids</taxon>
        <taxon>campanulids</taxon>
        <taxon>Asterales</taxon>
        <taxon>Asteraceae</taxon>
        <taxon>Asteroideae</taxon>
        <taxon>Anthemideae</taxon>
        <taxon>Anthemidinae</taxon>
        <taxon>Tanacetum</taxon>
    </lineage>
</organism>
<evidence type="ECO:0000256" key="1">
    <source>
        <dbReference type="SAM" id="MobiDB-lite"/>
    </source>
</evidence>
<feature type="region of interest" description="Disordered" evidence="1">
    <location>
        <begin position="33"/>
        <end position="54"/>
    </location>
</feature>